<dbReference type="AlphaFoldDB" id="A0A928USS5"/>
<comment type="caution">
    <text evidence="1">The sequence shown here is derived from an EMBL/GenBank/DDBJ whole genome shotgun (WGS) entry which is preliminary data.</text>
</comment>
<sequence length="94" mass="10814">MVENQYPDTLTYEDQNGNDVTVECRFVPVRGTSFFRKQDGTEVQYSFDIAFPLETEPILSGVEVTGKDKSGTYIVFKQEILWFHQGQLHCKGKM</sequence>
<dbReference type="Proteomes" id="UP000616201">
    <property type="component" value="Unassembled WGS sequence"/>
</dbReference>
<protein>
    <submittedName>
        <fullName evidence="1">Uncharacterized protein</fullName>
    </submittedName>
</protein>
<name>A0A928USS5_9SPHI</name>
<proteinExistence type="predicted"/>
<gene>
    <name evidence="1" type="ORF">C4F49_02445</name>
</gene>
<evidence type="ECO:0000313" key="1">
    <source>
        <dbReference type="EMBL" id="MBE8712540.1"/>
    </source>
</evidence>
<organism evidence="1 2">
    <name type="scientific">Sphingobacterium hungaricum</name>
    <dbReference type="NCBI Taxonomy" id="2082723"/>
    <lineage>
        <taxon>Bacteria</taxon>
        <taxon>Pseudomonadati</taxon>
        <taxon>Bacteroidota</taxon>
        <taxon>Sphingobacteriia</taxon>
        <taxon>Sphingobacteriales</taxon>
        <taxon>Sphingobacteriaceae</taxon>
        <taxon>Sphingobacterium</taxon>
    </lineage>
</organism>
<dbReference type="RefSeq" id="WP_196934870.1">
    <property type="nucleotide sequence ID" value="NZ_MU158698.1"/>
</dbReference>
<reference evidence="1" key="1">
    <citation type="submission" date="2018-02" db="EMBL/GenBank/DDBJ databases">
        <authorList>
            <person name="Vasarhelyi B.M."/>
            <person name="Deshmukh S."/>
            <person name="Balint B."/>
            <person name="Kukolya J."/>
        </authorList>
    </citation>
    <scope>NUCLEOTIDE SEQUENCE</scope>
    <source>
        <strain evidence="1">KB22</strain>
    </source>
</reference>
<dbReference type="EMBL" id="PRDK01000001">
    <property type="protein sequence ID" value="MBE8712540.1"/>
    <property type="molecule type" value="Genomic_DNA"/>
</dbReference>
<accession>A0A928USS5</accession>
<keyword evidence="2" id="KW-1185">Reference proteome</keyword>
<evidence type="ECO:0000313" key="2">
    <source>
        <dbReference type="Proteomes" id="UP000616201"/>
    </source>
</evidence>